<feature type="non-terminal residue" evidence="1">
    <location>
        <position position="1"/>
    </location>
</feature>
<organism evidence="1 2">
    <name type="scientific">Triparma retinervis</name>
    <dbReference type="NCBI Taxonomy" id="2557542"/>
    <lineage>
        <taxon>Eukaryota</taxon>
        <taxon>Sar</taxon>
        <taxon>Stramenopiles</taxon>
        <taxon>Ochrophyta</taxon>
        <taxon>Bolidophyceae</taxon>
        <taxon>Parmales</taxon>
        <taxon>Triparmaceae</taxon>
        <taxon>Triparma</taxon>
    </lineage>
</organism>
<dbReference type="Proteomes" id="UP001165082">
    <property type="component" value="Unassembled WGS sequence"/>
</dbReference>
<sequence>PAPALLLLSRDHVCSFEFAWEKSDANIGPWVGSGIIDTNVLPLSVTDADACESCEIDADPKDMLSSNDDDRPLGDARNFFLLLINPVVLHAEDVIILGHPIRPLEVFQAALQKI</sequence>
<gene>
    <name evidence="1" type="ORF">TrRE_jg8062</name>
</gene>
<evidence type="ECO:0000313" key="2">
    <source>
        <dbReference type="Proteomes" id="UP001165082"/>
    </source>
</evidence>
<dbReference type="AlphaFoldDB" id="A0A9W7FGE8"/>
<protein>
    <submittedName>
        <fullName evidence="1">Uncharacterized protein</fullName>
    </submittedName>
</protein>
<keyword evidence="2" id="KW-1185">Reference proteome</keyword>
<comment type="caution">
    <text evidence="1">The sequence shown here is derived from an EMBL/GenBank/DDBJ whole genome shotgun (WGS) entry which is preliminary data.</text>
</comment>
<name>A0A9W7FGE8_9STRA</name>
<proteinExistence type="predicted"/>
<accession>A0A9W7FGE8</accession>
<reference evidence="1" key="1">
    <citation type="submission" date="2022-07" db="EMBL/GenBank/DDBJ databases">
        <title>Genome analysis of Parmales, a sister group of diatoms, reveals the evolutionary specialization of diatoms from phago-mixotrophs to photoautotrophs.</title>
        <authorList>
            <person name="Ban H."/>
            <person name="Sato S."/>
            <person name="Yoshikawa S."/>
            <person name="Kazumasa Y."/>
            <person name="Nakamura Y."/>
            <person name="Ichinomiya M."/>
            <person name="Saitoh K."/>
            <person name="Sato N."/>
            <person name="Blanc-Mathieu R."/>
            <person name="Endo H."/>
            <person name="Kuwata A."/>
            <person name="Ogata H."/>
        </authorList>
    </citation>
    <scope>NUCLEOTIDE SEQUENCE</scope>
</reference>
<evidence type="ECO:0000313" key="1">
    <source>
        <dbReference type="EMBL" id="GMI11588.1"/>
    </source>
</evidence>
<dbReference type="EMBL" id="BRXZ01000431">
    <property type="protein sequence ID" value="GMI11588.1"/>
    <property type="molecule type" value="Genomic_DNA"/>
</dbReference>